<sequence length="70" mass="7670">MSNMAQGTVKWFSAEKGFGFIEQDGGGDDVFVHYSAIQSTGYKSLEDNQKVEFDVTQGPKGPQAENVRPL</sequence>
<comment type="subcellular location">
    <subcellularLocation>
        <location evidence="1 3">Cytoplasm</location>
    </subcellularLocation>
</comment>
<dbReference type="Pfam" id="PF00313">
    <property type="entry name" value="CSD"/>
    <property type="match status" value="1"/>
</dbReference>
<feature type="domain" description="CSD" evidence="4">
    <location>
        <begin position="4"/>
        <end position="69"/>
    </location>
</feature>
<dbReference type="Gene3D" id="2.40.50.140">
    <property type="entry name" value="Nucleic acid-binding proteins"/>
    <property type="match status" value="1"/>
</dbReference>
<dbReference type="EMBL" id="BAABBB010000009">
    <property type="protein sequence ID" value="GAA3530236.1"/>
    <property type="molecule type" value="Genomic_DNA"/>
</dbReference>
<dbReference type="PANTHER" id="PTHR11544">
    <property type="entry name" value="COLD SHOCK DOMAIN CONTAINING PROTEINS"/>
    <property type="match status" value="1"/>
</dbReference>
<dbReference type="PIRSF" id="PIRSF002599">
    <property type="entry name" value="Cold_shock_A"/>
    <property type="match status" value="1"/>
</dbReference>
<proteinExistence type="predicted"/>
<dbReference type="InterPro" id="IPR050181">
    <property type="entry name" value="Cold_shock_domain"/>
</dbReference>
<dbReference type="Proteomes" id="UP001500301">
    <property type="component" value="Unassembled WGS sequence"/>
</dbReference>
<dbReference type="InterPro" id="IPR012156">
    <property type="entry name" value="Cold_shock_CspA"/>
</dbReference>
<comment type="caution">
    <text evidence="5">The sequence shown here is derived from an EMBL/GenBank/DDBJ whole genome shotgun (WGS) entry which is preliminary data.</text>
</comment>
<dbReference type="CDD" id="cd04458">
    <property type="entry name" value="CSP_CDS"/>
    <property type="match status" value="1"/>
</dbReference>
<dbReference type="SMART" id="SM00357">
    <property type="entry name" value="CSP"/>
    <property type="match status" value="1"/>
</dbReference>
<dbReference type="PROSITE" id="PS00352">
    <property type="entry name" value="CSD_1"/>
    <property type="match status" value="1"/>
</dbReference>
<reference evidence="6" key="1">
    <citation type="journal article" date="2019" name="Int. J. Syst. Evol. Microbiol.">
        <title>The Global Catalogue of Microorganisms (GCM) 10K type strain sequencing project: providing services to taxonomists for standard genome sequencing and annotation.</title>
        <authorList>
            <consortium name="The Broad Institute Genomics Platform"/>
            <consortium name="The Broad Institute Genome Sequencing Center for Infectious Disease"/>
            <person name="Wu L."/>
            <person name="Ma J."/>
        </authorList>
    </citation>
    <scope>NUCLEOTIDE SEQUENCE [LARGE SCALE GENOMIC DNA]</scope>
    <source>
        <strain evidence="6">JCM 17460</strain>
    </source>
</reference>
<accession>A0ABP6V7J3</accession>
<dbReference type="Gene3D" id="6.20.370.130">
    <property type="match status" value="1"/>
</dbReference>
<gene>
    <name evidence="5" type="ORF">GCM10022263_18620</name>
</gene>
<dbReference type="PRINTS" id="PR00050">
    <property type="entry name" value="COLDSHOCK"/>
</dbReference>
<dbReference type="InterPro" id="IPR012340">
    <property type="entry name" value="NA-bd_OB-fold"/>
</dbReference>
<evidence type="ECO:0000256" key="1">
    <source>
        <dbReference type="ARBA" id="ARBA00004496"/>
    </source>
</evidence>
<evidence type="ECO:0000313" key="5">
    <source>
        <dbReference type="EMBL" id="GAA3530236.1"/>
    </source>
</evidence>
<evidence type="ECO:0000259" key="4">
    <source>
        <dbReference type="PROSITE" id="PS51857"/>
    </source>
</evidence>
<dbReference type="PROSITE" id="PS51857">
    <property type="entry name" value="CSD_2"/>
    <property type="match status" value="1"/>
</dbReference>
<keyword evidence="2" id="KW-0963">Cytoplasm</keyword>
<evidence type="ECO:0000256" key="3">
    <source>
        <dbReference type="RuleBase" id="RU000408"/>
    </source>
</evidence>
<protein>
    <submittedName>
        <fullName evidence="5">Cold-shock protein</fullName>
    </submittedName>
</protein>
<evidence type="ECO:0000313" key="6">
    <source>
        <dbReference type="Proteomes" id="UP001500301"/>
    </source>
</evidence>
<evidence type="ECO:0000256" key="2">
    <source>
        <dbReference type="ARBA" id="ARBA00022490"/>
    </source>
</evidence>
<dbReference type="InterPro" id="IPR019844">
    <property type="entry name" value="CSD_CS"/>
</dbReference>
<keyword evidence="6" id="KW-1185">Reference proteome</keyword>
<dbReference type="InterPro" id="IPR011129">
    <property type="entry name" value="CSD"/>
</dbReference>
<name>A0ABP6V7J3_9ACTN</name>
<dbReference type="InterPro" id="IPR002059">
    <property type="entry name" value="CSP_DNA-bd"/>
</dbReference>
<dbReference type="SUPFAM" id="SSF50249">
    <property type="entry name" value="Nucleic acid-binding proteins"/>
    <property type="match status" value="1"/>
</dbReference>
<organism evidence="5 6">
    <name type="scientific">Nocardioides daeguensis</name>
    <dbReference type="NCBI Taxonomy" id="908359"/>
    <lineage>
        <taxon>Bacteria</taxon>
        <taxon>Bacillati</taxon>
        <taxon>Actinomycetota</taxon>
        <taxon>Actinomycetes</taxon>
        <taxon>Propionibacteriales</taxon>
        <taxon>Nocardioidaceae</taxon>
        <taxon>Nocardioides</taxon>
    </lineage>
</organism>